<evidence type="ECO:0000256" key="2">
    <source>
        <dbReference type="ARBA" id="ARBA00022729"/>
    </source>
</evidence>
<gene>
    <name evidence="5" type="ORF">OUZ56_004639</name>
</gene>
<dbReference type="Pfam" id="PF01462">
    <property type="entry name" value="LRRNT"/>
    <property type="match status" value="1"/>
</dbReference>
<evidence type="ECO:0000313" key="5">
    <source>
        <dbReference type="EMBL" id="KAK4002840.1"/>
    </source>
</evidence>
<keyword evidence="1" id="KW-0433">Leucine-rich repeat</keyword>
<name>A0ABQ9YQH1_9CRUS</name>
<keyword evidence="6" id="KW-1185">Reference proteome</keyword>
<evidence type="ECO:0000313" key="6">
    <source>
        <dbReference type="Proteomes" id="UP001234178"/>
    </source>
</evidence>
<proteinExistence type="predicted"/>
<evidence type="ECO:0000256" key="3">
    <source>
        <dbReference type="SAM" id="Phobius"/>
    </source>
</evidence>
<evidence type="ECO:0000256" key="1">
    <source>
        <dbReference type="ARBA" id="ARBA00022614"/>
    </source>
</evidence>
<comment type="caution">
    <text evidence="5">The sequence shown here is derived from an EMBL/GenBank/DDBJ whole genome shotgun (WGS) entry which is preliminary data.</text>
</comment>
<dbReference type="Proteomes" id="UP001234178">
    <property type="component" value="Unassembled WGS sequence"/>
</dbReference>
<organism evidence="5 6">
    <name type="scientific">Daphnia magna</name>
    <dbReference type="NCBI Taxonomy" id="35525"/>
    <lineage>
        <taxon>Eukaryota</taxon>
        <taxon>Metazoa</taxon>
        <taxon>Ecdysozoa</taxon>
        <taxon>Arthropoda</taxon>
        <taxon>Crustacea</taxon>
        <taxon>Branchiopoda</taxon>
        <taxon>Diplostraca</taxon>
        <taxon>Cladocera</taxon>
        <taxon>Anomopoda</taxon>
        <taxon>Daphniidae</taxon>
        <taxon>Daphnia</taxon>
    </lineage>
</organism>
<feature type="domain" description="LRRNT" evidence="4">
    <location>
        <begin position="90"/>
        <end position="122"/>
    </location>
</feature>
<keyword evidence="3" id="KW-0812">Transmembrane</keyword>
<reference evidence="5 6" key="1">
    <citation type="journal article" date="2023" name="Nucleic Acids Res.">
        <title>The hologenome of Daphnia magna reveals possible DNA methylation and microbiome-mediated evolution of the host genome.</title>
        <authorList>
            <person name="Chaturvedi A."/>
            <person name="Li X."/>
            <person name="Dhandapani V."/>
            <person name="Marshall H."/>
            <person name="Kissane S."/>
            <person name="Cuenca-Cambronero M."/>
            <person name="Asole G."/>
            <person name="Calvet F."/>
            <person name="Ruiz-Romero M."/>
            <person name="Marangio P."/>
            <person name="Guigo R."/>
            <person name="Rago D."/>
            <person name="Mirbahai L."/>
            <person name="Eastwood N."/>
            <person name="Colbourne J.K."/>
            <person name="Zhou J."/>
            <person name="Mallon E."/>
            <person name="Orsini L."/>
        </authorList>
    </citation>
    <scope>NUCLEOTIDE SEQUENCE [LARGE SCALE GENOMIC DNA]</scope>
    <source>
        <strain evidence="5">LRV0_1</strain>
    </source>
</reference>
<dbReference type="InterPro" id="IPR000372">
    <property type="entry name" value="LRRNT"/>
</dbReference>
<dbReference type="SMART" id="SM00013">
    <property type="entry name" value="LRRNT"/>
    <property type="match status" value="1"/>
</dbReference>
<accession>A0ABQ9YQH1</accession>
<evidence type="ECO:0000259" key="4">
    <source>
        <dbReference type="SMART" id="SM00013"/>
    </source>
</evidence>
<keyword evidence="2" id="KW-0732">Signal</keyword>
<feature type="transmembrane region" description="Helical" evidence="3">
    <location>
        <begin position="49"/>
        <end position="67"/>
    </location>
</feature>
<dbReference type="EMBL" id="JAOYFB010000001">
    <property type="protein sequence ID" value="KAK4002840.1"/>
    <property type="molecule type" value="Genomic_DNA"/>
</dbReference>
<protein>
    <recommendedName>
        <fullName evidence="4">LRRNT domain-containing protein</fullName>
    </recommendedName>
</protein>
<keyword evidence="3" id="KW-1133">Transmembrane helix</keyword>
<keyword evidence="3" id="KW-0472">Membrane</keyword>
<sequence length="138" mass="14962">MAVHQHQRARLSSSSATTTWWSSYSSSPSSVWYSERSLWWQSVLLTDKMRAFLFLWIFVLLLLHVAGGGQRDEPARSAGKGAGSDAATLPCSRLCQCEANAVDCSNRGLTQVPLDLPKDADKMDFSTGASSNGGCVMS</sequence>
<dbReference type="Gene3D" id="3.80.10.10">
    <property type="entry name" value="Ribonuclease Inhibitor"/>
    <property type="match status" value="1"/>
</dbReference>
<dbReference type="InterPro" id="IPR032675">
    <property type="entry name" value="LRR_dom_sf"/>
</dbReference>